<accession>A0AB33BTY8</accession>
<name>A0AB33BTY8_MICA7</name>
<keyword evidence="2" id="KW-1185">Reference proteome</keyword>
<gene>
    <name evidence="1" type="ORF">BH695_3998</name>
</gene>
<proteinExistence type="predicted"/>
<evidence type="ECO:0000313" key="1">
    <source>
        <dbReference type="EMBL" id="ARI83277.1"/>
    </source>
</evidence>
<dbReference type="AlphaFoldDB" id="A0AB33BTY8"/>
<dbReference type="EMBL" id="CP020771">
    <property type="protein sequence ID" value="ARI83277.1"/>
    <property type="molecule type" value="Genomic_DNA"/>
</dbReference>
<sequence length="38" mass="4453">MITLSKLLRVTDMAEKKLAPMRIQSKPIEVYKFAKNMK</sequence>
<protein>
    <submittedName>
        <fullName evidence="1">Uncharacterized protein</fullName>
    </submittedName>
</protein>
<reference evidence="1 2" key="1">
    <citation type="journal article" date="2018" name="Harmful Algae">
        <title>The highly heterogeneous methylated genomes and diverse restriction-modification systems of bloom-forming Microcystis.</title>
        <authorList>
            <person name="Zhao L."/>
            <person name="Song Y."/>
            <person name="Li L."/>
            <person name="Gan N."/>
            <person name="Brand J.J."/>
            <person name="Song L."/>
        </authorList>
    </citation>
    <scope>NUCLEOTIDE SEQUENCE [LARGE SCALE GENOMIC DNA]</scope>
    <source>
        <strain evidence="1 2">PCC 7806SL</strain>
    </source>
</reference>
<dbReference type="Proteomes" id="UP000192439">
    <property type="component" value="Chromosome"/>
</dbReference>
<organism evidence="1 2">
    <name type="scientific">Microcystis aeruginosa PCC 7806SL</name>
    <dbReference type="NCBI Taxonomy" id="1903187"/>
    <lineage>
        <taxon>Bacteria</taxon>
        <taxon>Bacillati</taxon>
        <taxon>Cyanobacteriota</taxon>
        <taxon>Cyanophyceae</taxon>
        <taxon>Oscillatoriophycideae</taxon>
        <taxon>Chroococcales</taxon>
        <taxon>Microcystaceae</taxon>
        <taxon>Microcystis</taxon>
    </lineage>
</organism>
<evidence type="ECO:0000313" key="2">
    <source>
        <dbReference type="Proteomes" id="UP000192439"/>
    </source>
</evidence>